<keyword evidence="2" id="KW-1185">Reference proteome</keyword>
<evidence type="ECO:0000313" key="2">
    <source>
        <dbReference type="Proteomes" id="UP000019141"/>
    </source>
</evidence>
<name>W4L5W8_ENTF1</name>
<organism evidence="1 2">
    <name type="scientific">Entotheonella factor</name>
    <dbReference type="NCBI Taxonomy" id="1429438"/>
    <lineage>
        <taxon>Bacteria</taxon>
        <taxon>Pseudomonadati</taxon>
        <taxon>Nitrospinota/Tectimicrobiota group</taxon>
        <taxon>Candidatus Tectimicrobiota</taxon>
        <taxon>Candidatus Entotheonellia</taxon>
        <taxon>Candidatus Entotheonellales</taxon>
        <taxon>Candidatus Entotheonellaceae</taxon>
        <taxon>Candidatus Entotheonella</taxon>
    </lineage>
</organism>
<accession>W4L5W8</accession>
<evidence type="ECO:0000313" key="1">
    <source>
        <dbReference type="EMBL" id="ETW92721.1"/>
    </source>
</evidence>
<dbReference type="Proteomes" id="UP000019141">
    <property type="component" value="Unassembled WGS sequence"/>
</dbReference>
<protein>
    <submittedName>
        <fullName evidence="1">Uncharacterized protein</fullName>
    </submittedName>
</protein>
<gene>
    <name evidence="1" type="ORF">ETSY1_42405</name>
</gene>
<reference evidence="1 2" key="1">
    <citation type="journal article" date="2014" name="Nature">
        <title>An environmental bacterial taxon with a large and distinct metabolic repertoire.</title>
        <authorList>
            <person name="Wilson M.C."/>
            <person name="Mori T."/>
            <person name="Ruckert C."/>
            <person name="Uria A.R."/>
            <person name="Helf M.J."/>
            <person name="Takada K."/>
            <person name="Gernert C."/>
            <person name="Steffens U.A."/>
            <person name="Heycke N."/>
            <person name="Schmitt S."/>
            <person name="Rinke C."/>
            <person name="Helfrich E.J."/>
            <person name="Brachmann A.O."/>
            <person name="Gurgui C."/>
            <person name="Wakimoto T."/>
            <person name="Kracht M."/>
            <person name="Crusemann M."/>
            <person name="Hentschel U."/>
            <person name="Abe I."/>
            <person name="Matsunaga S."/>
            <person name="Kalinowski J."/>
            <person name="Takeyama H."/>
            <person name="Piel J."/>
        </authorList>
    </citation>
    <scope>NUCLEOTIDE SEQUENCE [LARGE SCALE GENOMIC DNA]</scope>
    <source>
        <strain evidence="2">TSY1</strain>
    </source>
</reference>
<dbReference type="AlphaFoldDB" id="W4L5W8"/>
<sequence length="36" mass="4111">MANRHEGVDGMIPMLRQLIIPVHDSVEDFNFNAMLV</sequence>
<dbReference type="HOGENOM" id="CLU_3355178_0_0_7"/>
<proteinExistence type="predicted"/>
<dbReference type="EMBL" id="AZHW01001392">
    <property type="protein sequence ID" value="ETW92721.1"/>
    <property type="molecule type" value="Genomic_DNA"/>
</dbReference>
<comment type="caution">
    <text evidence="1">The sequence shown here is derived from an EMBL/GenBank/DDBJ whole genome shotgun (WGS) entry which is preliminary data.</text>
</comment>